<gene>
    <name evidence="2" type="ORF">TRM7557_00678</name>
</gene>
<keyword evidence="3" id="KW-1185">Reference proteome</keyword>
<dbReference type="Gene3D" id="3.10.180.10">
    <property type="entry name" value="2,3-Dihydroxybiphenyl 1,2-Dioxygenase, domain 1"/>
    <property type="match status" value="1"/>
</dbReference>
<dbReference type="EMBL" id="CYSD01000012">
    <property type="protein sequence ID" value="CUH76030.1"/>
    <property type="molecule type" value="Genomic_DNA"/>
</dbReference>
<proteinExistence type="predicted"/>
<evidence type="ECO:0000259" key="1">
    <source>
        <dbReference type="PROSITE" id="PS51819"/>
    </source>
</evidence>
<evidence type="ECO:0000313" key="3">
    <source>
        <dbReference type="Proteomes" id="UP000052022"/>
    </source>
</evidence>
<dbReference type="InterPro" id="IPR004360">
    <property type="entry name" value="Glyas_Fos-R_dOase_dom"/>
</dbReference>
<accession>A0A0P1G2L3</accession>
<dbReference type="RefSeq" id="WP_058288791.1">
    <property type="nucleotide sequence ID" value="NZ_CYSD01000012.1"/>
</dbReference>
<dbReference type="CDD" id="cd06587">
    <property type="entry name" value="VOC"/>
    <property type="match status" value="1"/>
</dbReference>
<reference evidence="2 3" key="1">
    <citation type="submission" date="2015-09" db="EMBL/GenBank/DDBJ databases">
        <authorList>
            <consortium name="Swine Surveillance"/>
        </authorList>
    </citation>
    <scope>NUCLEOTIDE SEQUENCE [LARGE SCALE GENOMIC DNA]</scope>
    <source>
        <strain evidence="2 3">CECT 7557</strain>
    </source>
</reference>
<dbReference type="PROSITE" id="PS51819">
    <property type="entry name" value="VOC"/>
    <property type="match status" value="1"/>
</dbReference>
<dbReference type="STRING" id="928856.SAMN04488049_103104"/>
<protein>
    <submittedName>
        <fullName evidence="2">Glyoxalase-like domain protein</fullName>
    </submittedName>
</protein>
<dbReference type="InterPro" id="IPR037523">
    <property type="entry name" value="VOC_core"/>
</dbReference>
<evidence type="ECO:0000313" key="2">
    <source>
        <dbReference type="EMBL" id="CUH76030.1"/>
    </source>
</evidence>
<name>A0A0P1G2L3_9RHOB</name>
<dbReference type="Pfam" id="PF00903">
    <property type="entry name" value="Glyoxalase"/>
    <property type="match status" value="1"/>
</dbReference>
<dbReference type="OrthoDB" id="7355345at2"/>
<dbReference type="SUPFAM" id="SSF54593">
    <property type="entry name" value="Glyoxalase/Bleomycin resistance protein/Dihydroxybiphenyl dioxygenase"/>
    <property type="match status" value="1"/>
</dbReference>
<organism evidence="2 3">
    <name type="scientific">Tritonibacter multivorans</name>
    <dbReference type="NCBI Taxonomy" id="928856"/>
    <lineage>
        <taxon>Bacteria</taxon>
        <taxon>Pseudomonadati</taxon>
        <taxon>Pseudomonadota</taxon>
        <taxon>Alphaproteobacteria</taxon>
        <taxon>Rhodobacterales</taxon>
        <taxon>Paracoccaceae</taxon>
        <taxon>Tritonibacter</taxon>
    </lineage>
</organism>
<sequence length="126" mass="14186">MTAVLEHANLTVAEPTDTAAWMEKVFGWRIRWQGPALNGGYTVHVGSKDSYLALYSPANDLAEPHPRYANKGALNHLAVVVEDIERTEAAVREQGFTPMNHADYEPGLRFYFLDDQGVEYEVVQYD</sequence>
<dbReference type="AlphaFoldDB" id="A0A0P1G2L3"/>
<dbReference type="Proteomes" id="UP000052022">
    <property type="component" value="Unassembled WGS sequence"/>
</dbReference>
<feature type="domain" description="VOC" evidence="1">
    <location>
        <begin position="4"/>
        <end position="125"/>
    </location>
</feature>
<dbReference type="InterPro" id="IPR029068">
    <property type="entry name" value="Glyas_Bleomycin-R_OHBP_Dase"/>
</dbReference>